<gene>
    <name evidence="3" type="ORF">D1223_01220</name>
</gene>
<dbReference type="SUPFAM" id="SSF55961">
    <property type="entry name" value="Bet v1-like"/>
    <property type="match status" value="1"/>
</dbReference>
<organism evidence="3 4">
    <name type="scientific">Henriciella mobilis</name>
    <dbReference type="NCBI Taxonomy" id="2305467"/>
    <lineage>
        <taxon>Bacteria</taxon>
        <taxon>Pseudomonadati</taxon>
        <taxon>Pseudomonadota</taxon>
        <taxon>Alphaproteobacteria</taxon>
        <taxon>Hyphomonadales</taxon>
        <taxon>Hyphomonadaceae</taxon>
        <taxon>Henriciella</taxon>
    </lineage>
</organism>
<dbReference type="Pfam" id="PF08327">
    <property type="entry name" value="AHSA1"/>
    <property type="match status" value="1"/>
</dbReference>
<comment type="similarity">
    <text evidence="1">Belongs to the AHA1 family.</text>
</comment>
<feature type="domain" description="Activator of Hsp90 ATPase homologue 1/2-like C-terminal" evidence="2">
    <location>
        <begin position="24"/>
        <end position="149"/>
    </location>
</feature>
<evidence type="ECO:0000313" key="4">
    <source>
        <dbReference type="Proteomes" id="UP000266385"/>
    </source>
</evidence>
<reference evidence="3 4" key="1">
    <citation type="submission" date="2018-08" db="EMBL/GenBank/DDBJ databases">
        <title>Henriciella mobilis sp. nov., isolated from seawater.</title>
        <authorList>
            <person name="Cheng H."/>
            <person name="Wu Y.-H."/>
            <person name="Xu X.-W."/>
            <person name="Guo L.-L."/>
        </authorList>
    </citation>
    <scope>NUCLEOTIDE SEQUENCE [LARGE SCALE GENOMIC DNA]</scope>
    <source>
        <strain evidence="3 4">JN25</strain>
    </source>
</reference>
<evidence type="ECO:0000313" key="3">
    <source>
        <dbReference type="EMBL" id="RIJ32505.1"/>
    </source>
</evidence>
<proteinExistence type="inferred from homology"/>
<dbReference type="EMBL" id="QWFX01000005">
    <property type="protein sequence ID" value="RIJ32505.1"/>
    <property type="molecule type" value="Genomic_DNA"/>
</dbReference>
<keyword evidence="4" id="KW-1185">Reference proteome</keyword>
<dbReference type="Gene3D" id="3.30.530.20">
    <property type="match status" value="1"/>
</dbReference>
<dbReference type="AlphaFoldDB" id="A0A399RSN8"/>
<dbReference type="InterPro" id="IPR023393">
    <property type="entry name" value="START-like_dom_sf"/>
</dbReference>
<protein>
    <recommendedName>
        <fullName evidence="2">Activator of Hsp90 ATPase homologue 1/2-like C-terminal domain-containing protein</fullName>
    </recommendedName>
</protein>
<dbReference type="InterPro" id="IPR013538">
    <property type="entry name" value="ASHA1/2-like_C"/>
</dbReference>
<accession>A0A399RSN8</accession>
<evidence type="ECO:0000259" key="2">
    <source>
        <dbReference type="Pfam" id="PF08327"/>
    </source>
</evidence>
<name>A0A399RSN8_9PROT</name>
<dbReference type="Proteomes" id="UP000266385">
    <property type="component" value="Unassembled WGS sequence"/>
</dbReference>
<sequence>MTMSEQEKAAGAAGDRQVYKVLIKAPIETVWNTLVKTDDVLPFFFGAVCEVEDGQLAAGKRMRMVTPNRKFASVVGEVTEFSPPHRYAHTFKFTQWDDEYCTVTYDLKETPEGVEFSLITTGVPAGSKTEKSMAQGGTFITSNLKTLVETGKPGFSGRMVMTLGPLMGMMTPKKCRIENWPLGRE</sequence>
<comment type="caution">
    <text evidence="3">The sequence shown here is derived from an EMBL/GenBank/DDBJ whole genome shotgun (WGS) entry which is preliminary data.</text>
</comment>
<evidence type="ECO:0000256" key="1">
    <source>
        <dbReference type="ARBA" id="ARBA00006817"/>
    </source>
</evidence>